<feature type="chain" id="PRO_5046623605" evidence="1">
    <location>
        <begin position="32"/>
        <end position="627"/>
    </location>
</feature>
<name>A0ABS5KU93_9ACTN</name>
<evidence type="ECO:0000256" key="1">
    <source>
        <dbReference type="SAM" id="SignalP"/>
    </source>
</evidence>
<dbReference type="EMBL" id="JAAFYZ010000078">
    <property type="protein sequence ID" value="MBS2549631.1"/>
    <property type="molecule type" value="Genomic_DNA"/>
</dbReference>
<comment type="caution">
    <text evidence="3">The sequence shown here is derived from an EMBL/GenBank/DDBJ whole genome shotgun (WGS) entry which is preliminary data.</text>
</comment>
<dbReference type="InterPro" id="IPR007253">
    <property type="entry name" value="Cell_wall-bd_2"/>
</dbReference>
<feature type="domain" description="Rv2525c-like glycoside hydrolase-like" evidence="2">
    <location>
        <begin position="58"/>
        <end position="279"/>
    </location>
</feature>
<dbReference type="PANTHER" id="PTHR30032">
    <property type="entry name" value="N-ACETYLMURAMOYL-L-ALANINE AMIDASE-RELATED"/>
    <property type="match status" value="1"/>
</dbReference>
<dbReference type="SUPFAM" id="SSF51445">
    <property type="entry name" value="(Trans)glycosidases"/>
    <property type="match status" value="1"/>
</dbReference>
<dbReference type="Gene3D" id="3.20.20.80">
    <property type="entry name" value="Glycosidases"/>
    <property type="match status" value="1"/>
</dbReference>
<dbReference type="Gene3D" id="3.40.50.12090">
    <property type="match status" value="1"/>
</dbReference>
<organism evidence="3 4">
    <name type="scientific">Catenulispora pinistramenti</name>
    <dbReference type="NCBI Taxonomy" id="2705254"/>
    <lineage>
        <taxon>Bacteria</taxon>
        <taxon>Bacillati</taxon>
        <taxon>Actinomycetota</taxon>
        <taxon>Actinomycetes</taxon>
        <taxon>Catenulisporales</taxon>
        <taxon>Catenulisporaceae</taxon>
        <taxon>Catenulispora</taxon>
    </lineage>
</organism>
<dbReference type="Pfam" id="PF04122">
    <property type="entry name" value="CW_binding_2"/>
    <property type="match status" value="3"/>
</dbReference>
<dbReference type="InterPro" id="IPR017853">
    <property type="entry name" value="GH"/>
</dbReference>
<dbReference type="InterPro" id="IPR015020">
    <property type="entry name" value="Rv2525c-like_Glyco_Hydro-like"/>
</dbReference>
<protein>
    <submittedName>
        <fullName evidence="3">DUF1906 domain-containing protein</fullName>
    </submittedName>
</protein>
<evidence type="ECO:0000313" key="3">
    <source>
        <dbReference type="EMBL" id="MBS2549631.1"/>
    </source>
</evidence>
<dbReference type="Pfam" id="PF08924">
    <property type="entry name" value="Rv2525c_GlyHyd-like"/>
    <property type="match status" value="1"/>
</dbReference>
<keyword evidence="4" id="KW-1185">Reference proteome</keyword>
<accession>A0ABS5KU93</accession>
<dbReference type="PANTHER" id="PTHR30032:SF8">
    <property type="entry name" value="GERMINATION-SPECIFIC N-ACETYLMURAMOYL-L-ALANINE AMIDASE"/>
    <property type="match status" value="1"/>
</dbReference>
<sequence>MKRIRLTASAIAASSLGSLGLVGIGATSAHAASTTPNTAFSGKGFDTCIAPNSAMMDDWYAHSPYRGVGVYIGGASYHPDKDCASTANPNPPADGGYTKDWVQHQAATGWGMWAIYAGQQGPTLTAAGADPTALGTTDAADAVQKATNLGFAPGTTIFVDMEPYHEDATAKAVVAYLKSFGNALNGTGFKLGLYGTSGNPASGHSALSDATADPALTAQISAVDISGTTSDQANFNATTNDPYVPATDWAKHQRIHQYFLDVNRQYGSSPAIQVDEDDVDLSPTSHVTLDPTQVHAVRWAGNDRIGTAVAVSQKLWPTTTDNQADFYAPADKRPLAKSAVLSRSDQFADALGGSALAAHDSGPLLLTETKALNPATANELRRTLAPGSNVYLLGGNQALSPAVSTAVQKLGFNPVRVAGPDRFSTSVAIAQQMAGDMKDSSGHPAVQRVLLATAKDFPDALAAGTAAGATPDTVLVLTNGTQMPAATSTFLHQWAGTPAGANVYPVGGAANTAAKTLGATVPAGNLKLDGLVGATRYETAALVAHQFFGATGTPHMYGVATGVQWADALSGGAAMATLDGPLLLTEPTSLAPATRGFLNAEEAGGSIEVGVVLGGTAAISNGVFNSL</sequence>
<gene>
    <name evidence="3" type="ORF">KGQ19_22460</name>
</gene>
<keyword evidence="1" id="KW-0732">Signal</keyword>
<reference evidence="3 4" key="1">
    <citation type="submission" date="2020-02" db="EMBL/GenBank/DDBJ databases">
        <title>Acidophilic actinobacteria isolated from forest soil.</title>
        <authorList>
            <person name="Golinska P."/>
        </authorList>
    </citation>
    <scope>NUCLEOTIDE SEQUENCE [LARGE SCALE GENOMIC DNA]</scope>
    <source>
        <strain evidence="3 4">NL8</strain>
    </source>
</reference>
<evidence type="ECO:0000313" key="4">
    <source>
        <dbReference type="Proteomes" id="UP000730482"/>
    </source>
</evidence>
<dbReference type="InterPro" id="IPR051922">
    <property type="entry name" value="Bact_Sporulation_Assoc"/>
</dbReference>
<evidence type="ECO:0000259" key="2">
    <source>
        <dbReference type="Pfam" id="PF08924"/>
    </source>
</evidence>
<dbReference type="Proteomes" id="UP000730482">
    <property type="component" value="Unassembled WGS sequence"/>
</dbReference>
<feature type="signal peptide" evidence="1">
    <location>
        <begin position="1"/>
        <end position="31"/>
    </location>
</feature>
<dbReference type="RefSeq" id="WP_212011191.1">
    <property type="nucleotide sequence ID" value="NZ_JAAFYZ010000078.1"/>
</dbReference>
<proteinExistence type="predicted"/>